<dbReference type="Proteomes" id="UP000885750">
    <property type="component" value="Unassembled WGS sequence"/>
</dbReference>
<dbReference type="GO" id="GO:0003824">
    <property type="term" value="F:catalytic activity"/>
    <property type="evidence" value="ECO:0007669"/>
    <property type="project" value="UniProtKB-ARBA"/>
</dbReference>
<proteinExistence type="inferred from homology"/>
<evidence type="ECO:0000256" key="1">
    <source>
        <dbReference type="ARBA" id="ARBA00005254"/>
    </source>
</evidence>
<comment type="caution">
    <text evidence="2">The sequence shown here is derived from an EMBL/GenBank/DDBJ whole genome shotgun (WGS) entry which is preliminary data.</text>
</comment>
<dbReference type="Gene3D" id="3.90.226.10">
    <property type="entry name" value="2-enoyl-CoA Hydratase, Chain A, domain 1"/>
    <property type="match status" value="1"/>
</dbReference>
<dbReference type="PANTHER" id="PTHR11941:SF54">
    <property type="entry name" value="ENOYL-COA HYDRATASE, MITOCHONDRIAL"/>
    <property type="match status" value="1"/>
</dbReference>
<dbReference type="AlphaFoldDB" id="A0A7V2WV44"/>
<dbReference type="SUPFAM" id="SSF52096">
    <property type="entry name" value="ClpP/crotonase"/>
    <property type="match status" value="1"/>
</dbReference>
<comment type="similarity">
    <text evidence="1">Belongs to the enoyl-CoA hydratase/isomerase family.</text>
</comment>
<protein>
    <recommendedName>
        <fullName evidence="3">Enoyl-CoA hydratase</fullName>
    </recommendedName>
</protein>
<sequence>MSLVPSDYKELTVKWNKKTSTLWVAMNPIGRQCFTLSMLMELLNLLHMLDEYGSLDPSKPDTIDYVVLQSDHPEIYNAGGDLEYFYELVMHNKPELLREYGIVCIELIYWALTGGKRNITTIANVAGDTLGGGFEAALACNYIFSEKRSTFSFPEALFGFFPGMGAYDLFKRFAGDLEADRAFVTGKRYSAQELKLMGGIYSLVEEGKGAQKIEKFIADRNKRSHQALHKIKQYQQNISYESLEFSIDLWVETAMQLTEKNLRMMHALTRRQKKKGSVNMVENQNNN</sequence>
<dbReference type="CDD" id="cd06558">
    <property type="entry name" value="crotonase-like"/>
    <property type="match status" value="1"/>
</dbReference>
<dbReference type="EMBL" id="DRMS01000293">
    <property type="protein sequence ID" value="HFC92708.1"/>
    <property type="molecule type" value="Genomic_DNA"/>
</dbReference>
<dbReference type="NCBIfam" id="NF006452">
    <property type="entry name" value="PRK08788.1"/>
    <property type="match status" value="1"/>
</dbReference>
<accession>A0A7V2WV44</accession>
<evidence type="ECO:0000313" key="2">
    <source>
        <dbReference type="EMBL" id="HFC92708.1"/>
    </source>
</evidence>
<name>A0A7V2WV44_LEUMU</name>
<dbReference type="GO" id="GO:0006635">
    <property type="term" value="P:fatty acid beta-oxidation"/>
    <property type="evidence" value="ECO:0007669"/>
    <property type="project" value="TreeGrafter"/>
</dbReference>
<dbReference type="InterPro" id="IPR001753">
    <property type="entry name" value="Enoyl-CoA_hydra/iso"/>
</dbReference>
<organism evidence="2">
    <name type="scientific">Leucothrix mucor</name>
    <dbReference type="NCBI Taxonomy" id="45248"/>
    <lineage>
        <taxon>Bacteria</taxon>
        <taxon>Pseudomonadati</taxon>
        <taxon>Pseudomonadota</taxon>
        <taxon>Gammaproteobacteria</taxon>
        <taxon>Thiotrichales</taxon>
        <taxon>Thiotrichaceae</taxon>
        <taxon>Leucothrix</taxon>
    </lineage>
</organism>
<evidence type="ECO:0008006" key="3">
    <source>
        <dbReference type="Google" id="ProtNLM"/>
    </source>
</evidence>
<dbReference type="InterPro" id="IPR029045">
    <property type="entry name" value="ClpP/crotonase-like_dom_sf"/>
</dbReference>
<gene>
    <name evidence="2" type="ORF">ENJ51_07835</name>
</gene>
<dbReference type="PANTHER" id="PTHR11941">
    <property type="entry name" value="ENOYL-COA HYDRATASE-RELATED"/>
    <property type="match status" value="1"/>
</dbReference>
<dbReference type="Pfam" id="PF00378">
    <property type="entry name" value="ECH_1"/>
    <property type="match status" value="1"/>
</dbReference>
<dbReference type="Gene3D" id="6.20.390.30">
    <property type="match status" value="1"/>
</dbReference>
<reference evidence="2" key="1">
    <citation type="journal article" date="2020" name="mSystems">
        <title>Genome- and Community-Level Interaction Insights into Carbon Utilization and Element Cycling Functions of Hydrothermarchaeota in Hydrothermal Sediment.</title>
        <authorList>
            <person name="Zhou Z."/>
            <person name="Liu Y."/>
            <person name="Xu W."/>
            <person name="Pan J."/>
            <person name="Luo Z.H."/>
            <person name="Li M."/>
        </authorList>
    </citation>
    <scope>NUCLEOTIDE SEQUENCE [LARGE SCALE GENOMIC DNA]</scope>
    <source>
        <strain evidence="2">HyVt-493</strain>
    </source>
</reference>